<keyword evidence="1" id="KW-0472">Membrane</keyword>
<proteinExistence type="predicted"/>
<dbReference type="KEGG" id="dvi:6636422"/>
<dbReference type="OMA" id="ICRGSYG"/>
<organism evidence="2 4">
    <name type="scientific">Drosophila virilis</name>
    <name type="common">Fruit fly</name>
    <dbReference type="NCBI Taxonomy" id="7244"/>
    <lineage>
        <taxon>Eukaryota</taxon>
        <taxon>Metazoa</taxon>
        <taxon>Ecdysozoa</taxon>
        <taxon>Arthropoda</taxon>
        <taxon>Hexapoda</taxon>
        <taxon>Insecta</taxon>
        <taxon>Pterygota</taxon>
        <taxon>Neoptera</taxon>
        <taxon>Endopterygota</taxon>
        <taxon>Diptera</taxon>
        <taxon>Brachycera</taxon>
        <taxon>Muscomorpha</taxon>
        <taxon>Ephydroidea</taxon>
        <taxon>Drosophilidae</taxon>
        <taxon>Drosophila</taxon>
    </lineage>
</organism>
<feature type="transmembrane region" description="Helical" evidence="1">
    <location>
        <begin position="160"/>
        <end position="178"/>
    </location>
</feature>
<evidence type="ECO:0000256" key="1">
    <source>
        <dbReference type="SAM" id="Phobius"/>
    </source>
</evidence>
<reference evidence="2" key="3">
    <citation type="submission" date="2008-06" db="EMBL/GenBank/DDBJ databases">
        <authorList>
            <consortium name="FlyBase"/>
        </authorList>
    </citation>
    <scope>NUCLEOTIDE SEQUENCE</scope>
    <source>
        <strain evidence="2">TSC#15010-1051.87</strain>
    </source>
</reference>
<dbReference type="AlphaFoldDB" id="B4MFE1"/>
<dbReference type="HOGENOM" id="CLU_1505043_0_0_1"/>
<keyword evidence="1" id="KW-0812">Transmembrane</keyword>
<sequence>MSFSHTLTPLQRKVANGIVTSICRGSYGPALDTLNSSSGTLPPGQEQSLRQLLKRLQGMRKMDTLIACEALIDELQLPELDASVITSMDTYIPSTVLAQIYEQMLTLSFGEFYKQLEHMQWVEHTIIRHTLILYEHCTKLKAAQRTLDRLQSMSGLKMELYILYALLLSIGVYLASFFF</sequence>
<dbReference type="EMBL" id="CH940667">
    <property type="protein sequence ID" value="KRF77729.1"/>
    <property type="molecule type" value="Genomic_DNA"/>
</dbReference>
<dbReference type="InParanoid" id="B4MFE1"/>
<protein>
    <submittedName>
        <fullName evidence="2">Uncharacterized protein, isoform A</fullName>
    </submittedName>
    <submittedName>
        <fullName evidence="3">Uncharacterized protein, isoform B</fullName>
    </submittedName>
</protein>
<reference evidence="2 4" key="1">
    <citation type="journal article" date="2007" name="Nature">
        <title>Evolution of genes and genomes on the Drosophila phylogeny.</title>
        <authorList>
            <consortium name="Drosophila 12 Genomes Consortium"/>
            <person name="Clark A.G."/>
            <person name="Eisen M.B."/>
            <person name="Smith D.R."/>
            <person name="Bergman C.M."/>
            <person name="Oliver B."/>
            <person name="Markow T.A."/>
            <person name="Kaufman T.C."/>
            <person name="Kellis M."/>
            <person name="Gelbart W."/>
            <person name="Iyer V.N."/>
            <person name="Pollard D.A."/>
            <person name="Sackton T.B."/>
            <person name="Larracuente A.M."/>
            <person name="Singh N.D."/>
            <person name="Abad J.P."/>
            <person name="Abt D.N."/>
            <person name="Adryan B."/>
            <person name="Aguade M."/>
            <person name="Akashi H."/>
            <person name="Anderson W.W."/>
            <person name="Aquadro C.F."/>
            <person name="Ardell D.H."/>
            <person name="Arguello R."/>
            <person name="Artieri C.G."/>
            <person name="Barbash D.A."/>
            <person name="Barker D."/>
            <person name="Barsanti P."/>
            <person name="Batterham P."/>
            <person name="Batzoglou S."/>
            <person name="Begun D."/>
            <person name="Bhutkar A."/>
            <person name="Blanco E."/>
            <person name="Bosak S.A."/>
            <person name="Bradley R.K."/>
            <person name="Brand A.D."/>
            <person name="Brent M.R."/>
            <person name="Brooks A.N."/>
            <person name="Brown R.H."/>
            <person name="Butlin R.K."/>
            <person name="Caggese C."/>
            <person name="Calvi B.R."/>
            <person name="Bernardo de Carvalho A."/>
            <person name="Caspi A."/>
            <person name="Castrezana S."/>
            <person name="Celniker S.E."/>
            <person name="Chang J.L."/>
            <person name="Chapple C."/>
            <person name="Chatterji S."/>
            <person name="Chinwalla A."/>
            <person name="Civetta A."/>
            <person name="Clifton S.W."/>
            <person name="Comeron J.M."/>
            <person name="Costello J.C."/>
            <person name="Coyne J.A."/>
            <person name="Daub J."/>
            <person name="David R.G."/>
            <person name="Delcher A.L."/>
            <person name="Delehaunty K."/>
            <person name="Do C.B."/>
            <person name="Ebling H."/>
            <person name="Edwards K."/>
            <person name="Eickbush T."/>
            <person name="Evans J.D."/>
            <person name="Filipski A."/>
            <person name="Findeiss S."/>
            <person name="Freyhult E."/>
            <person name="Fulton L."/>
            <person name="Fulton R."/>
            <person name="Garcia A.C."/>
            <person name="Gardiner A."/>
            <person name="Garfield D.A."/>
            <person name="Garvin B.E."/>
            <person name="Gibson G."/>
            <person name="Gilbert D."/>
            <person name="Gnerre S."/>
            <person name="Godfrey J."/>
            <person name="Good R."/>
            <person name="Gotea V."/>
            <person name="Gravely B."/>
            <person name="Greenberg A.J."/>
            <person name="Griffiths-Jones S."/>
            <person name="Gross S."/>
            <person name="Guigo R."/>
            <person name="Gustafson E.A."/>
            <person name="Haerty W."/>
            <person name="Hahn M.W."/>
            <person name="Halligan D.L."/>
            <person name="Halpern A.L."/>
            <person name="Halter G.M."/>
            <person name="Han M.V."/>
            <person name="Heger A."/>
            <person name="Hillier L."/>
            <person name="Hinrichs A.S."/>
            <person name="Holmes I."/>
            <person name="Hoskins R.A."/>
            <person name="Hubisz M.J."/>
            <person name="Hultmark D."/>
            <person name="Huntley M.A."/>
            <person name="Jaffe D.B."/>
            <person name="Jagadeeshan S."/>
            <person name="Jeck W.R."/>
            <person name="Johnson J."/>
            <person name="Jones C.D."/>
            <person name="Jordan W.C."/>
            <person name="Karpen G.H."/>
            <person name="Kataoka E."/>
            <person name="Keightley P.D."/>
            <person name="Kheradpour P."/>
            <person name="Kirkness E.F."/>
            <person name="Koerich L.B."/>
            <person name="Kristiansen K."/>
            <person name="Kudrna D."/>
            <person name="Kulathinal R.J."/>
            <person name="Kumar S."/>
            <person name="Kwok R."/>
            <person name="Lander E."/>
            <person name="Langley C.H."/>
            <person name="Lapoint R."/>
            <person name="Lazzaro B.P."/>
            <person name="Lee S.J."/>
            <person name="Levesque L."/>
            <person name="Li R."/>
            <person name="Lin C.F."/>
            <person name="Lin M.F."/>
            <person name="Lindblad-Toh K."/>
            <person name="Llopart A."/>
            <person name="Long M."/>
            <person name="Low L."/>
            <person name="Lozovsky E."/>
            <person name="Lu J."/>
            <person name="Luo M."/>
            <person name="Machado C.A."/>
            <person name="Makalowski W."/>
            <person name="Marzo M."/>
            <person name="Matsuda M."/>
            <person name="Matzkin L."/>
            <person name="McAllister B."/>
            <person name="McBride C.S."/>
            <person name="McKernan B."/>
            <person name="McKernan K."/>
            <person name="Mendez-Lago M."/>
            <person name="Minx P."/>
            <person name="Mollenhauer M.U."/>
            <person name="Montooth K."/>
            <person name="Mount S.M."/>
            <person name="Mu X."/>
            <person name="Myers E."/>
            <person name="Negre B."/>
            <person name="Newfeld S."/>
            <person name="Nielsen R."/>
            <person name="Noor M.A."/>
            <person name="O'Grady P."/>
            <person name="Pachter L."/>
            <person name="Papaceit M."/>
            <person name="Parisi M.J."/>
            <person name="Parisi M."/>
            <person name="Parts L."/>
            <person name="Pedersen J.S."/>
            <person name="Pesole G."/>
            <person name="Phillippy A.M."/>
            <person name="Ponting C.P."/>
            <person name="Pop M."/>
            <person name="Porcelli D."/>
            <person name="Powell J.R."/>
            <person name="Prohaska S."/>
            <person name="Pruitt K."/>
            <person name="Puig M."/>
            <person name="Quesneville H."/>
            <person name="Ram K.R."/>
            <person name="Rand D."/>
            <person name="Rasmussen M.D."/>
            <person name="Reed L.K."/>
            <person name="Reenan R."/>
            <person name="Reily A."/>
            <person name="Remington K.A."/>
            <person name="Rieger T.T."/>
            <person name="Ritchie M.G."/>
            <person name="Robin C."/>
            <person name="Rogers Y.H."/>
            <person name="Rohde C."/>
            <person name="Rozas J."/>
            <person name="Rubenfield M.J."/>
            <person name="Ruiz A."/>
            <person name="Russo S."/>
            <person name="Salzberg S.L."/>
            <person name="Sanchez-Gracia A."/>
            <person name="Saranga D.J."/>
            <person name="Sato H."/>
            <person name="Schaeffer S.W."/>
            <person name="Schatz M.C."/>
            <person name="Schlenke T."/>
            <person name="Schwartz R."/>
            <person name="Segarra C."/>
            <person name="Singh R.S."/>
            <person name="Sirot L."/>
            <person name="Sirota M."/>
            <person name="Sisneros N.B."/>
            <person name="Smith C.D."/>
            <person name="Smith T.F."/>
            <person name="Spieth J."/>
            <person name="Stage D.E."/>
            <person name="Stark A."/>
            <person name="Stephan W."/>
            <person name="Strausberg R.L."/>
            <person name="Strempel S."/>
            <person name="Sturgill D."/>
            <person name="Sutton G."/>
            <person name="Sutton G.G."/>
            <person name="Tao W."/>
            <person name="Teichmann S."/>
            <person name="Tobari Y.N."/>
            <person name="Tomimura Y."/>
            <person name="Tsolas J.M."/>
            <person name="Valente V.L."/>
            <person name="Venter E."/>
            <person name="Venter J.C."/>
            <person name="Vicario S."/>
            <person name="Vieira F.G."/>
            <person name="Vilella A.J."/>
            <person name="Villasante A."/>
            <person name="Walenz B."/>
            <person name="Wang J."/>
            <person name="Wasserman M."/>
            <person name="Watts T."/>
            <person name="Wilson D."/>
            <person name="Wilson R.K."/>
            <person name="Wing R.A."/>
            <person name="Wolfner M.F."/>
            <person name="Wong A."/>
            <person name="Wong G.K."/>
            <person name="Wu C.I."/>
            <person name="Wu G."/>
            <person name="Yamamoto D."/>
            <person name="Yang H.P."/>
            <person name="Yang S.P."/>
            <person name="Yorke J.A."/>
            <person name="Yoshida K."/>
            <person name="Zdobnov E."/>
            <person name="Zhang P."/>
            <person name="Zhang Y."/>
            <person name="Zimin A.V."/>
            <person name="Baldwin J."/>
            <person name="Abdouelleil A."/>
            <person name="Abdulkadir J."/>
            <person name="Abebe A."/>
            <person name="Abera B."/>
            <person name="Abreu J."/>
            <person name="Acer S.C."/>
            <person name="Aftuck L."/>
            <person name="Alexander A."/>
            <person name="An P."/>
            <person name="Anderson E."/>
            <person name="Anderson S."/>
            <person name="Arachi H."/>
            <person name="Azer M."/>
            <person name="Bachantsang P."/>
            <person name="Barry A."/>
            <person name="Bayul T."/>
            <person name="Berlin A."/>
            <person name="Bessette D."/>
            <person name="Bloom T."/>
            <person name="Blye J."/>
            <person name="Boguslavskiy L."/>
            <person name="Bonnet C."/>
            <person name="Boukhgalter B."/>
            <person name="Bourzgui I."/>
            <person name="Brown A."/>
            <person name="Cahill P."/>
            <person name="Channer S."/>
            <person name="Cheshatsang Y."/>
            <person name="Chuda L."/>
            <person name="Citroen M."/>
            <person name="Collymore A."/>
            <person name="Cooke P."/>
            <person name="Costello M."/>
            <person name="D'Aco K."/>
            <person name="Daza R."/>
            <person name="De Haan G."/>
            <person name="DeGray S."/>
            <person name="DeMaso C."/>
            <person name="Dhargay N."/>
            <person name="Dooley K."/>
            <person name="Dooley E."/>
            <person name="Doricent M."/>
            <person name="Dorje P."/>
            <person name="Dorjee K."/>
            <person name="Dupes A."/>
            <person name="Elong R."/>
            <person name="Falk J."/>
            <person name="Farina A."/>
            <person name="Faro S."/>
            <person name="Ferguson D."/>
            <person name="Fisher S."/>
            <person name="Foley C.D."/>
            <person name="Franke A."/>
            <person name="Friedrich D."/>
            <person name="Gadbois L."/>
            <person name="Gearin G."/>
            <person name="Gearin C.R."/>
            <person name="Giannoukos G."/>
            <person name="Goode T."/>
            <person name="Graham J."/>
            <person name="Grandbois E."/>
            <person name="Grewal S."/>
            <person name="Gyaltsen K."/>
            <person name="Hafez N."/>
            <person name="Hagos B."/>
            <person name="Hall J."/>
            <person name="Henson C."/>
            <person name="Hollinger A."/>
            <person name="Honan T."/>
            <person name="Huard M.D."/>
            <person name="Hughes L."/>
            <person name="Hurhula B."/>
            <person name="Husby M.E."/>
            <person name="Kamat A."/>
            <person name="Kanga B."/>
            <person name="Kashin S."/>
            <person name="Khazanovich D."/>
            <person name="Kisner P."/>
            <person name="Lance K."/>
            <person name="Lara M."/>
            <person name="Lee W."/>
            <person name="Lennon N."/>
            <person name="Letendre F."/>
            <person name="LeVine R."/>
            <person name="Lipovsky A."/>
            <person name="Liu X."/>
            <person name="Liu J."/>
            <person name="Liu S."/>
            <person name="Lokyitsang T."/>
            <person name="Lokyitsang Y."/>
            <person name="Lubonja R."/>
            <person name="Lui A."/>
            <person name="MacDonald P."/>
            <person name="Magnisalis V."/>
            <person name="Maru K."/>
            <person name="Matthews C."/>
            <person name="McCusker W."/>
            <person name="McDonough S."/>
            <person name="Mehta T."/>
            <person name="Meldrim J."/>
            <person name="Meneus L."/>
            <person name="Mihai O."/>
            <person name="Mihalev A."/>
            <person name="Mihova T."/>
            <person name="Mittelman R."/>
            <person name="Mlenga V."/>
            <person name="Montmayeur A."/>
            <person name="Mulrain L."/>
            <person name="Navidi A."/>
            <person name="Naylor J."/>
            <person name="Negash T."/>
            <person name="Nguyen T."/>
            <person name="Nguyen N."/>
            <person name="Nicol R."/>
            <person name="Norbu C."/>
            <person name="Norbu N."/>
            <person name="Novod N."/>
            <person name="O'Neill B."/>
            <person name="Osman S."/>
            <person name="Markiewicz E."/>
            <person name="Oyono O.L."/>
            <person name="Patti C."/>
            <person name="Phunkhang P."/>
            <person name="Pierre F."/>
            <person name="Priest M."/>
            <person name="Raghuraman S."/>
            <person name="Rege F."/>
            <person name="Reyes R."/>
            <person name="Rise C."/>
            <person name="Rogov P."/>
            <person name="Ross K."/>
            <person name="Ryan E."/>
            <person name="Settipalli S."/>
            <person name="Shea T."/>
            <person name="Sherpa N."/>
            <person name="Shi L."/>
            <person name="Shih D."/>
            <person name="Sparrow T."/>
            <person name="Spaulding J."/>
            <person name="Stalker J."/>
            <person name="Stange-Thomann N."/>
            <person name="Stavropoulos S."/>
            <person name="Stone C."/>
            <person name="Strader C."/>
            <person name="Tesfaye S."/>
            <person name="Thomson T."/>
            <person name="Thoulutsang Y."/>
            <person name="Thoulutsang D."/>
            <person name="Topham K."/>
            <person name="Topping I."/>
            <person name="Tsamla T."/>
            <person name="Vassiliev H."/>
            <person name="Vo A."/>
            <person name="Wangchuk T."/>
            <person name="Wangdi T."/>
            <person name="Weiand M."/>
            <person name="Wilkinson J."/>
            <person name="Wilson A."/>
            <person name="Yadav S."/>
            <person name="Young G."/>
            <person name="Yu Q."/>
            <person name="Zembek L."/>
            <person name="Zhong D."/>
            <person name="Zimmer A."/>
            <person name="Zwirko Z."/>
            <person name="Jaffe D.B."/>
            <person name="Alvarez P."/>
            <person name="Brockman W."/>
            <person name="Butler J."/>
            <person name="Chin C."/>
            <person name="Gnerre S."/>
            <person name="Grabherr M."/>
            <person name="Kleber M."/>
            <person name="Mauceli E."/>
            <person name="MacCallum I."/>
        </authorList>
    </citation>
    <scope>NUCLEOTIDE SEQUENCE [LARGE SCALE GENOMIC DNA]</scope>
    <source>
        <strain evidence="2">TSC#15010-1051.87</strain>
        <strain evidence="4">Tucson 15010-1051.87</strain>
    </source>
</reference>
<name>B4MFE1_DROVI</name>
<accession>B4MFE1</accession>
<evidence type="ECO:0000313" key="3">
    <source>
        <dbReference type="EMBL" id="KRF77729.1"/>
    </source>
</evidence>
<keyword evidence="4" id="KW-1185">Reference proteome</keyword>
<dbReference type="OrthoDB" id="7852515at2759"/>
<dbReference type="eggNOG" id="ENOG502T9PP">
    <property type="taxonomic scope" value="Eukaryota"/>
</dbReference>
<reference evidence="2" key="2">
    <citation type="journal article" date="2008" name="Bioinformatics">
        <title>Assembly reconciliation.</title>
        <authorList>
            <person name="Zimin A.V."/>
            <person name="Smith D.R."/>
            <person name="Sutton G."/>
            <person name="Yorke J.A."/>
        </authorList>
    </citation>
    <scope>NUCLEOTIDE SEQUENCE</scope>
    <source>
        <strain evidence="2">TSC#15010-1051.87</strain>
    </source>
</reference>
<gene>
    <name evidence="2" type="primary">Dvir\GJ15144</name>
    <name evidence="2" type="ORF">Dvir_GJ15144</name>
</gene>
<dbReference type="Proteomes" id="UP000008792">
    <property type="component" value="Unassembled WGS sequence"/>
</dbReference>
<evidence type="ECO:0000313" key="2">
    <source>
        <dbReference type="EMBL" id="EDW57310.1"/>
    </source>
</evidence>
<evidence type="ECO:0000313" key="4">
    <source>
        <dbReference type="Proteomes" id="UP000008792"/>
    </source>
</evidence>
<keyword evidence="1" id="KW-1133">Transmembrane helix</keyword>
<dbReference type="EMBL" id="CH940667">
    <property type="protein sequence ID" value="EDW57310.1"/>
    <property type="molecule type" value="Genomic_DNA"/>
</dbReference>